<protein>
    <submittedName>
        <fullName evidence="1">Uncharacterized protein</fullName>
    </submittedName>
</protein>
<dbReference type="Proteomes" id="UP001152523">
    <property type="component" value="Unassembled WGS sequence"/>
</dbReference>
<sequence length="220" mass="25470">MMNVNSKSNTNLLSNQGPIVKWMCSAGCLVNVFASSVHVMAPLRLADQMMNVNSKSNTSYLHENGKSCLFVRWIERQEMDFLNGSTCVFMKIIVLFKMSIKILVDCELVQGHSSCLVTAKDVHYSHLLNRCHPLSNSILQRRKKVKLVQEAEKTSSYESKRFYKDVHYSHLLNRCHPLSNSILQRRKKVKLVQEAEKTSSYESKRFYKTSSKPREYEFHV</sequence>
<name>A0AAV0DWX9_9ASTE</name>
<accession>A0AAV0DWX9</accession>
<gene>
    <name evidence="1" type="ORF">CEPIT_LOCUS18560</name>
</gene>
<comment type="caution">
    <text evidence="1">The sequence shown here is derived from an EMBL/GenBank/DDBJ whole genome shotgun (WGS) entry which is preliminary data.</text>
</comment>
<organism evidence="1 2">
    <name type="scientific">Cuscuta epithymum</name>
    <dbReference type="NCBI Taxonomy" id="186058"/>
    <lineage>
        <taxon>Eukaryota</taxon>
        <taxon>Viridiplantae</taxon>
        <taxon>Streptophyta</taxon>
        <taxon>Embryophyta</taxon>
        <taxon>Tracheophyta</taxon>
        <taxon>Spermatophyta</taxon>
        <taxon>Magnoliopsida</taxon>
        <taxon>eudicotyledons</taxon>
        <taxon>Gunneridae</taxon>
        <taxon>Pentapetalae</taxon>
        <taxon>asterids</taxon>
        <taxon>lamiids</taxon>
        <taxon>Solanales</taxon>
        <taxon>Convolvulaceae</taxon>
        <taxon>Cuscuteae</taxon>
        <taxon>Cuscuta</taxon>
        <taxon>Cuscuta subgen. Cuscuta</taxon>
    </lineage>
</organism>
<evidence type="ECO:0000313" key="1">
    <source>
        <dbReference type="EMBL" id="CAH9109053.1"/>
    </source>
</evidence>
<proteinExistence type="predicted"/>
<dbReference type="EMBL" id="CAMAPF010000150">
    <property type="protein sequence ID" value="CAH9109053.1"/>
    <property type="molecule type" value="Genomic_DNA"/>
</dbReference>
<dbReference type="AlphaFoldDB" id="A0AAV0DWX9"/>
<evidence type="ECO:0000313" key="2">
    <source>
        <dbReference type="Proteomes" id="UP001152523"/>
    </source>
</evidence>
<keyword evidence="2" id="KW-1185">Reference proteome</keyword>
<reference evidence="1" key="1">
    <citation type="submission" date="2022-07" db="EMBL/GenBank/DDBJ databases">
        <authorList>
            <person name="Macas J."/>
            <person name="Novak P."/>
            <person name="Neumann P."/>
        </authorList>
    </citation>
    <scope>NUCLEOTIDE SEQUENCE</scope>
</reference>